<keyword evidence="2" id="KW-1185">Reference proteome</keyword>
<dbReference type="InParanoid" id="A0A2J6T0K3"/>
<protein>
    <recommendedName>
        <fullName evidence="3">HTH psq-type domain-containing protein</fullName>
    </recommendedName>
</protein>
<proteinExistence type="predicted"/>
<dbReference type="Proteomes" id="UP000235371">
    <property type="component" value="Unassembled WGS sequence"/>
</dbReference>
<dbReference type="EMBL" id="KZ613848">
    <property type="protein sequence ID" value="PMD56463.1"/>
    <property type="molecule type" value="Genomic_DNA"/>
</dbReference>
<dbReference type="GeneID" id="36588977"/>
<reference evidence="1 2" key="1">
    <citation type="submission" date="2016-04" db="EMBL/GenBank/DDBJ databases">
        <title>A degradative enzymes factory behind the ericoid mycorrhizal symbiosis.</title>
        <authorList>
            <consortium name="DOE Joint Genome Institute"/>
            <person name="Martino E."/>
            <person name="Morin E."/>
            <person name="Grelet G."/>
            <person name="Kuo A."/>
            <person name="Kohler A."/>
            <person name="Daghino S."/>
            <person name="Barry K."/>
            <person name="Choi C."/>
            <person name="Cichocki N."/>
            <person name="Clum A."/>
            <person name="Copeland A."/>
            <person name="Hainaut M."/>
            <person name="Haridas S."/>
            <person name="Labutti K."/>
            <person name="Lindquist E."/>
            <person name="Lipzen A."/>
            <person name="Khouja H.-R."/>
            <person name="Murat C."/>
            <person name="Ohm R."/>
            <person name="Olson A."/>
            <person name="Spatafora J."/>
            <person name="Veneault-Fourrey C."/>
            <person name="Henrissat B."/>
            <person name="Grigoriev I."/>
            <person name="Martin F."/>
            <person name="Perotto S."/>
        </authorList>
    </citation>
    <scope>NUCLEOTIDE SEQUENCE [LARGE SCALE GENOMIC DNA]</scope>
    <source>
        <strain evidence="1 2">E</strain>
    </source>
</reference>
<dbReference type="AlphaFoldDB" id="A0A2J6T0K3"/>
<name>A0A2J6T0K3_9HELO</name>
<dbReference type="RefSeq" id="XP_024733367.1">
    <property type="nucleotide sequence ID" value="XM_024880900.1"/>
</dbReference>
<sequence length="55" mass="6328">MVNEEDMRKALAEIESSEAPDYTVIARKYGLMRSTLSRYARGLTTSRAEFQSQIR</sequence>
<gene>
    <name evidence="1" type="ORF">K444DRAFT_616296</name>
</gene>
<dbReference type="OrthoDB" id="3942738at2759"/>
<accession>A0A2J6T0K3</accession>
<organism evidence="1 2">
    <name type="scientific">Hyaloscypha bicolor E</name>
    <dbReference type="NCBI Taxonomy" id="1095630"/>
    <lineage>
        <taxon>Eukaryota</taxon>
        <taxon>Fungi</taxon>
        <taxon>Dikarya</taxon>
        <taxon>Ascomycota</taxon>
        <taxon>Pezizomycotina</taxon>
        <taxon>Leotiomycetes</taxon>
        <taxon>Helotiales</taxon>
        <taxon>Hyaloscyphaceae</taxon>
        <taxon>Hyaloscypha</taxon>
        <taxon>Hyaloscypha bicolor</taxon>
    </lineage>
</organism>
<evidence type="ECO:0008006" key="3">
    <source>
        <dbReference type="Google" id="ProtNLM"/>
    </source>
</evidence>
<evidence type="ECO:0000313" key="1">
    <source>
        <dbReference type="EMBL" id="PMD56463.1"/>
    </source>
</evidence>
<evidence type="ECO:0000313" key="2">
    <source>
        <dbReference type="Proteomes" id="UP000235371"/>
    </source>
</evidence>